<dbReference type="RefSeq" id="WP_106535792.1">
    <property type="nucleotide sequence ID" value="NZ_ML142898.1"/>
</dbReference>
<comment type="caution">
    <text evidence="1">The sequence shown here is derived from an EMBL/GenBank/DDBJ whole genome shotgun (WGS) entry which is preliminary data.</text>
</comment>
<dbReference type="EMBL" id="PYGE01000002">
    <property type="protein sequence ID" value="PSL06780.1"/>
    <property type="molecule type" value="Genomic_DNA"/>
</dbReference>
<organism evidence="1 2">
    <name type="scientific">Haloactinopolyspora alba</name>
    <dbReference type="NCBI Taxonomy" id="648780"/>
    <lineage>
        <taxon>Bacteria</taxon>
        <taxon>Bacillati</taxon>
        <taxon>Actinomycetota</taxon>
        <taxon>Actinomycetes</taxon>
        <taxon>Jiangellales</taxon>
        <taxon>Jiangellaceae</taxon>
        <taxon>Haloactinopolyspora</taxon>
    </lineage>
</organism>
<evidence type="ECO:0000313" key="2">
    <source>
        <dbReference type="Proteomes" id="UP000243528"/>
    </source>
</evidence>
<gene>
    <name evidence="1" type="ORF">CLV30_102168</name>
</gene>
<name>A0A2P8EBE8_9ACTN</name>
<evidence type="ECO:0000313" key="1">
    <source>
        <dbReference type="EMBL" id="PSL06780.1"/>
    </source>
</evidence>
<keyword evidence="2" id="KW-1185">Reference proteome</keyword>
<reference evidence="1 2" key="1">
    <citation type="submission" date="2018-03" db="EMBL/GenBank/DDBJ databases">
        <title>Genomic Encyclopedia of Archaeal and Bacterial Type Strains, Phase II (KMG-II): from individual species to whole genera.</title>
        <authorList>
            <person name="Goeker M."/>
        </authorList>
    </citation>
    <scope>NUCLEOTIDE SEQUENCE [LARGE SCALE GENOMIC DNA]</scope>
    <source>
        <strain evidence="1 2">DSM 45211</strain>
    </source>
</reference>
<dbReference type="Proteomes" id="UP000243528">
    <property type="component" value="Unassembled WGS sequence"/>
</dbReference>
<sequence>MNVTIDGGGGSGVGIDPEELDKFITDAENAATDVEDFVDAFRGRFVSENVSTTNMDKVAGTAEWLRDQLPMLRRRHGMAEIAAEQSGNSFVTAGAGELKFDTSAEAKQQAKEDAERLLDGVEPGEDIPPEVYELLQEHSNDPDYTEAFFKKIGPEGINALRVGAHAEDGGAGEYDKSKLVPLSNSMATASYRINFGKEEWLQGMNGVDPSSHATSAAVLQYGTFNGNFLHAAMDRLETAPAAPMPGETETIFNALARNPVAAANWYKNNKERADLYLQGRSHLMREGVPEAFNNIMNSATIDVRRYDQHLGEQNTHDLLERVGTKWGDNEASPAAQKWFGELIKHDIDDVYDSVTTPVSDYFQDPRNGRDGVEAPAEWWAAISEQAMRDPEVAATLSLEFETKYREERDPLLGDENQNKPNANNFSLAQTRHFSNWFVSRVSNVQEKYVEDTKEWNKNFDKAVDIAFYALDPKTLPQNLTKEIIKGIVDKEPPKYNVDTDWATSLQENLYPDLDTKYSEFQREDGTLPPVEVDGLTWDGDPQFYNELYAEGGSFVENGQIKPIDEMTPAEQRAYMNWIEDPAVQNMFWDDFSSDLPEGVGDGD</sequence>
<proteinExistence type="predicted"/>
<accession>A0A2P8EBE8</accession>
<protein>
    <submittedName>
        <fullName evidence="1">Uncharacterized protein</fullName>
    </submittedName>
</protein>
<dbReference type="OrthoDB" id="3492053at2"/>
<dbReference type="AlphaFoldDB" id="A0A2P8EBE8"/>